<organism evidence="2 3">
    <name type="scientific">Chryseobacterium ureilyticum</name>
    <dbReference type="NCBI Taxonomy" id="373668"/>
    <lineage>
        <taxon>Bacteria</taxon>
        <taxon>Pseudomonadati</taxon>
        <taxon>Bacteroidota</taxon>
        <taxon>Flavobacteriia</taxon>
        <taxon>Flavobacteriales</taxon>
        <taxon>Weeksellaceae</taxon>
        <taxon>Chryseobacterium group</taxon>
        <taxon>Chryseobacterium</taxon>
    </lineage>
</organism>
<dbReference type="Gene3D" id="3.40.1360.10">
    <property type="match status" value="1"/>
</dbReference>
<dbReference type="RefSeq" id="WP_076552745.1">
    <property type="nucleotide sequence ID" value="NZ_FTOL01000005.1"/>
</dbReference>
<evidence type="ECO:0000259" key="1">
    <source>
        <dbReference type="Pfam" id="PF01807"/>
    </source>
</evidence>
<accession>A0A1N7PDS9</accession>
<keyword evidence="3" id="KW-1185">Reference proteome</keyword>
<dbReference type="GO" id="GO:0006260">
    <property type="term" value="P:DNA replication"/>
    <property type="evidence" value="ECO:0007669"/>
    <property type="project" value="InterPro"/>
</dbReference>
<evidence type="ECO:0000313" key="3">
    <source>
        <dbReference type="Proteomes" id="UP000186744"/>
    </source>
</evidence>
<dbReference type="Proteomes" id="UP000186744">
    <property type="component" value="Unassembled WGS sequence"/>
</dbReference>
<dbReference type="InterPro" id="IPR036977">
    <property type="entry name" value="DNA_primase_Znf_CHC2"/>
</dbReference>
<dbReference type="SUPFAM" id="SSF57783">
    <property type="entry name" value="Zinc beta-ribbon"/>
    <property type="match status" value="1"/>
</dbReference>
<dbReference type="SUPFAM" id="SSF56731">
    <property type="entry name" value="DNA primase core"/>
    <property type="match status" value="1"/>
</dbReference>
<dbReference type="AlphaFoldDB" id="A0A1N7PDS9"/>
<gene>
    <name evidence="2" type="ORF">SAMN05421786_10592</name>
</gene>
<dbReference type="GO" id="GO:0003677">
    <property type="term" value="F:DNA binding"/>
    <property type="evidence" value="ECO:0007669"/>
    <property type="project" value="InterPro"/>
</dbReference>
<protein>
    <submittedName>
        <fullName evidence="2">CHC2 zinc finger</fullName>
    </submittedName>
</protein>
<dbReference type="GO" id="GO:0003899">
    <property type="term" value="F:DNA-directed RNA polymerase activity"/>
    <property type="evidence" value="ECO:0007669"/>
    <property type="project" value="InterPro"/>
</dbReference>
<dbReference type="InterPro" id="IPR002694">
    <property type="entry name" value="Znf_CHC2"/>
</dbReference>
<dbReference type="GO" id="GO:0008270">
    <property type="term" value="F:zinc ion binding"/>
    <property type="evidence" value="ECO:0007669"/>
    <property type="project" value="InterPro"/>
</dbReference>
<dbReference type="Pfam" id="PF13155">
    <property type="entry name" value="Toprim_2"/>
    <property type="match status" value="1"/>
</dbReference>
<dbReference type="STRING" id="373668.SAMN05421786_10592"/>
<sequence length="296" mass="34571">MKNCKQVNSWELLEVLISLGHLPKKQNEKEAWFLNPFGTETEASFKLDKRQNIWYLYSEGVGGNNIDFLKKYFNYSINEILSWASEKSFSSFHQQTEIVKPNYSITEVAVIQNWNLKKYLFERGLTQRSFKFLKEIKFTINNKKLYAVGFENLSGGWELRNSFYKGSLLKKDISVIKNDSDRIVVFEGFFDALSYIEFQEKLKEDILILNSISMLNKAKNYLQNYSEILLFLDNDPAGKKTKDELLSSFSNAVDYSFMYKDYKDFNEFLVADKGGFIQQDETGQSHCFILPLRGNN</sequence>
<name>A0A1N7PDS9_9FLAO</name>
<evidence type="ECO:0000313" key="2">
    <source>
        <dbReference type="EMBL" id="SIT08793.1"/>
    </source>
</evidence>
<dbReference type="Pfam" id="PF01807">
    <property type="entry name" value="Zn_ribbon_DnaG"/>
    <property type="match status" value="1"/>
</dbReference>
<feature type="domain" description="Zinc finger CHC2-type" evidence="1">
    <location>
        <begin position="25"/>
        <end position="87"/>
    </location>
</feature>
<proteinExistence type="predicted"/>
<dbReference type="OrthoDB" id="8536512at2"/>
<dbReference type="EMBL" id="FTOL01000005">
    <property type="protein sequence ID" value="SIT08793.1"/>
    <property type="molecule type" value="Genomic_DNA"/>
</dbReference>
<reference evidence="3" key="1">
    <citation type="submission" date="2017-01" db="EMBL/GenBank/DDBJ databases">
        <authorList>
            <person name="Varghese N."/>
            <person name="Submissions S."/>
        </authorList>
    </citation>
    <scope>NUCLEOTIDE SEQUENCE [LARGE SCALE GENOMIC DNA]</scope>
    <source>
        <strain evidence="3">DSM 18017</strain>
    </source>
</reference>
<dbReference type="Gene3D" id="3.90.580.10">
    <property type="entry name" value="Zinc finger, CHC2-type domain"/>
    <property type="match status" value="1"/>
</dbReference>